<evidence type="ECO:0000313" key="1">
    <source>
        <dbReference type="EMBL" id="VDD20310.1"/>
    </source>
</evidence>
<reference evidence="1" key="1">
    <citation type="submission" date="2018-11" db="EMBL/GenBank/DDBJ databases">
        <authorList>
            <consortium name="Genoscope - CEA"/>
            <person name="William W."/>
        </authorList>
    </citation>
    <scope>NUCLEOTIDE SEQUENCE</scope>
</reference>
<gene>
    <name evidence="1" type="ORF">BRAA10T44821Z</name>
</gene>
<dbReference type="EMBL" id="LR031577">
    <property type="protein sequence ID" value="VDD20310.1"/>
    <property type="molecule type" value="Genomic_DNA"/>
</dbReference>
<dbReference type="AlphaFoldDB" id="A0A3P6D052"/>
<accession>A0A3P6D052</accession>
<organism evidence="1">
    <name type="scientific">Brassica campestris</name>
    <name type="common">Field mustard</name>
    <dbReference type="NCBI Taxonomy" id="3711"/>
    <lineage>
        <taxon>Eukaryota</taxon>
        <taxon>Viridiplantae</taxon>
        <taxon>Streptophyta</taxon>
        <taxon>Embryophyta</taxon>
        <taxon>Tracheophyta</taxon>
        <taxon>Spermatophyta</taxon>
        <taxon>Magnoliopsida</taxon>
        <taxon>eudicotyledons</taxon>
        <taxon>Gunneridae</taxon>
        <taxon>Pentapetalae</taxon>
        <taxon>rosids</taxon>
        <taxon>malvids</taxon>
        <taxon>Brassicales</taxon>
        <taxon>Brassicaceae</taxon>
        <taxon>Brassiceae</taxon>
        <taxon>Brassica</taxon>
    </lineage>
</organism>
<sequence length="61" mass="6833">MGGYLGAGICRSRRFITVNLRTRVRDLIGQKGFHGAVFPDEHVDMYSVANFIQAEEWAMSG</sequence>
<name>A0A3P6D052_BRACM</name>
<proteinExistence type="predicted"/>
<protein>
    <submittedName>
        <fullName evidence="1">Uncharacterized protein</fullName>
    </submittedName>
</protein>